<keyword evidence="1" id="KW-1133">Transmembrane helix</keyword>
<comment type="caution">
    <text evidence="4">The sequence shown here is derived from an EMBL/GenBank/DDBJ whole genome shotgun (WGS) entry which is preliminary data.</text>
</comment>
<feature type="transmembrane region" description="Helical" evidence="1">
    <location>
        <begin position="177"/>
        <end position="202"/>
    </location>
</feature>
<keyword evidence="2" id="KW-0732">Signal</keyword>
<organism evidence="4 5">
    <name type="scientific">Prymnesium parvum</name>
    <name type="common">Toxic golden alga</name>
    <dbReference type="NCBI Taxonomy" id="97485"/>
    <lineage>
        <taxon>Eukaryota</taxon>
        <taxon>Haptista</taxon>
        <taxon>Haptophyta</taxon>
        <taxon>Prymnesiophyceae</taxon>
        <taxon>Prymnesiales</taxon>
        <taxon>Prymnesiaceae</taxon>
        <taxon>Prymnesium</taxon>
    </lineage>
</organism>
<dbReference type="Pfam" id="PF00085">
    <property type="entry name" value="Thioredoxin"/>
    <property type="match status" value="1"/>
</dbReference>
<feature type="chain" id="PRO_5044230335" description="Thioredoxin domain-containing protein" evidence="2">
    <location>
        <begin position="19"/>
        <end position="223"/>
    </location>
</feature>
<dbReference type="InterPro" id="IPR036249">
    <property type="entry name" value="Thioredoxin-like_sf"/>
</dbReference>
<dbReference type="PANTHER" id="PTHR19991">
    <property type="entry name" value="L 2 01289"/>
    <property type="match status" value="1"/>
</dbReference>
<name>A0AB34J1A0_PRYPA</name>
<evidence type="ECO:0000256" key="2">
    <source>
        <dbReference type="SAM" id="SignalP"/>
    </source>
</evidence>
<dbReference type="Gene3D" id="3.40.30.10">
    <property type="entry name" value="Glutaredoxin"/>
    <property type="match status" value="1"/>
</dbReference>
<proteinExistence type="predicted"/>
<evidence type="ECO:0000256" key="1">
    <source>
        <dbReference type="SAM" id="Phobius"/>
    </source>
</evidence>
<dbReference type="InterPro" id="IPR013766">
    <property type="entry name" value="Thioredoxin_domain"/>
</dbReference>
<gene>
    <name evidence="4" type="ORF">AB1Y20_006656</name>
</gene>
<evidence type="ECO:0000313" key="4">
    <source>
        <dbReference type="EMBL" id="KAL1510340.1"/>
    </source>
</evidence>
<sequence>MATRVLTCLAVLLAAVQAAGGDGEPDLPEEERELAFGAQVVTLNEQNFEHLTQAATGATSGDWLVKFCKESERRCGRVEATWARLAVQLAASREAKGLPRINVAVVDTKESPWLAKRFGISNVPVVLLFKGGVMYSFQGGGFSTERLMQFAERDFERASRMLVPPEPHVATPHDQTFLTTIGTVGAGALVLWLVDQGLLSFYKMQKRKRKAAAKASKETSGAD</sequence>
<keyword evidence="1" id="KW-0472">Membrane</keyword>
<keyword evidence="1" id="KW-0812">Transmembrane</keyword>
<reference evidence="4 5" key="1">
    <citation type="journal article" date="2024" name="Science">
        <title>Giant polyketide synthase enzymes in the biosynthesis of giant marine polyether toxins.</title>
        <authorList>
            <person name="Fallon T.R."/>
            <person name="Shende V.V."/>
            <person name="Wierzbicki I.H."/>
            <person name="Pendleton A.L."/>
            <person name="Watervoot N.F."/>
            <person name="Auber R.P."/>
            <person name="Gonzalez D.J."/>
            <person name="Wisecaver J.H."/>
            <person name="Moore B.S."/>
        </authorList>
    </citation>
    <scope>NUCLEOTIDE SEQUENCE [LARGE SCALE GENOMIC DNA]</scope>
    <source>
        <strain evidence="4 5">12B1</strain>
    </source>
</reference>
<feature type="signal peptide" evidence="2">
    <location>
        <begin position="1"/>
        <end position="18"/>
    </location>
</feature>
<dbReference type="SUPFAM" id="SSF52833">
    <property type="entry name" value="Thioredoxin-like"/>
    <property type="match status" value="1"/>
</dbReference>
<evidence type="ECO:0000313" key="5">
    <source>
        <dbReference type="Proteomes" id="UP001515480"/>
    </source>
</evidence>
<dbReference type="EMBL" id="JBGBPQ010000015">
    <property type="protein sequence ID" value="KAL1510340.1"/>
    <property type="molecule type" value="Genomic_DNA"/>
</dbReference>
<evidence type="ECO:0000259" key="3">
    <source>
        <dbReference type="Pfam" id="PF00085"/>
    </source>
</evidence>
<dbReference type="Proteomes" id="UP001515480">
    <property type="component" value="Unassembled WGS sequence"/>
</dbReference>
<keyword evidence="5" id="KW-1185">Reference proteome</keyword>
<dbReference type="PANTHER" id="PTHR19991:SF2">
    <property type="entry name" value="GH08893P"/>
    <property type="match status" value="1"/>
</dbReference>
<dbReference type="CDD" id="cd02961">
    <property type="entry name" value="PDI_a_family"/>
    <property type="match status" value="1"/>
</dbReference>
<protein>
    <recommendedName>
        <fullName evidence="3">Thioredoxin domain-containing protein</fullName>
    </recommendedName>
</protein>
<feature type="domain" description="Thioredoxin" evidence="3">
    <location>
        <begin position="40"/>
        <end position="151"/>
    </location>
</feature>
<dbReference type="AlphaFoldDB" id="A0AB34J1A0"/>
<accession>A0AB34J1A0</accession>